<dbReference type="RefSeq" id="WP_034823531.1">
    <property type="nucleotide sequence ID" value="NZ_AWFA01000001.1"/>
</dbReference>
<dbReference type="AlphaFoldDB" id="A0A062UA09"/>
<sequence>MRLASLFAISLALTAGAANALEEQPESCRLIMSGNSAMAVPYKGDDAKLQCDIDRAQMVSARARDIFGPSPSPIITIVDTQSPSGTAYVYDISDAGGTMMLDARSVPGTRETASPVPPCRLQIQLPDNVANKAALSLLSAAEPTVPAYGTRQKMIVNADGSRSYELLLSSHDIITRIETVEGPRDFSRHADATDKIADLNRSVIGVANFSDGWLCNTN</sequence>
<dbReference type="EMBL" id="AWFB01000001">
    <property type="protein sequence ID" value="RAN36151.1"/>
    <property type="molecule type" value="Genomic_DNA"/>
</dbReference>
<name>A0A062UA09_9PROT</name>
<dbReference type="STRING" id="1280941.HY2_00265"/>
<gene>
    <name evidence="1" type="ORF">HY3_00805</name>
</gene>
<dbReference type="Proteomes" id="UP000249123">
    <property type="component" value="Unassembled WGS sequence"/>
</dbReference>
<accession>A0A062UA09</accession>
<protein>
    <submittedName>
        <fullName evidence="1">Uncharacterized protein</fullName>
    </submittedName>
</protein>
<dbReference type="OrthoDB" id="7618740at2"/>
<comment type="caution">
    <text evidence="1">The sequence shown here is derived from an EMBL/GenBank/DDBJ whole genome shotgun (WGS) entry which is preliminary data.</text>
</comment>
<organism evidence="1 2">
    <name type="scientific">Hyphomonas pacifica</name>
    <dbReference type="NCBI Taxonomy" id="1280941"/>
    <lineage>
        <taxon>Bacteria</taxon>
        <taxon>Pseudomonadati</taxon>
        <taxon>Pseudomonadota</taxon>
        <taxon>Alphaproteobacteria</taxon>
        <taxon>Hyphomonadales</taxon>
        <taxon>Hyphomonadaceae</taxon>
        <taxon>Hyphomonas</taxon>
    </lineage>
</organism>
<evidence type="ECO:0000313" key="2">
    <source>
        <dbReference type="Proteomes" id="UP000249123"/>
    </source>
</evidence>
<proteinExistence type="predicted"/>
<keyword evidence="2" id="KW-1185">Reference proteome</keyword>
<reference evidence="1 2" key="1">
    <citation type="submission" date="2013-04" db="EMBL/GenBank/DDBJ databases">
        <title>Hyphomonas sp. T24B3 Genome Sequencing.</title>
        <authorList>
            <person name="Lai Q."/>
            <person name="Shao Z."/>
        </authorList>
    </citation>
    <scope>NUCLEOTIDE SEQUENCE [LARGE SCALE GENOMIC DNA]</scope>
    <source>
        <strain evidence="1 2">T24B3</strain>
    </source>
</reference>
<evidence type="ECO:0000313" key="1">
    <source>
        <dbReference type="EMBL" id="RAN36151.1"/>
    </source>
</evidence>